<keyword evidence="3" id="KW-0812">Transmembrane</keyword>
<evidence type="ECO:0000256" key="4">
    <source>
        <dbReference type="ARBA" id="ARBA00022989"/>
    </source>
</evidence>
<keyword evidence="4" id="KW-1133">Transmembrane helix</keyword>
<evidence type="ECO:0000256" key="1">
    <source>
        <dbReference type="ARBA" id="ARBA00004651"/>
    </source>
</evidence>
<dbReference type="InterPro" id="IPR017039">
    <property type="entry name" value="Virul_fac_BrkB"/>
</dbReference>
<sequence length="293" mass="32698">MKGKIKSKKTKKFIFTLIERAKSHDIMTLASSLSYYFLSAAIPMLLVLLNLVTKYMKGNEDVIVEFIELLPETIRGVILMLVKSIINSSSVSTLSTITLIFALWSASKGVSKIILAINVAYGLEDDHSMIKNKIFGFLYTFILIFILIFLFLLRIYSNGILNLIENVLQLVNSSFSLEKFTWLINLVSGILPPIILILGLSLLYKCAPYNNSIKISFKDAFVGSISTTIMITITSFAYSFFLNNMSNMSVIYGALAGIIALLVWMLLFSLTIILGAEIIAAYMKTKNKFTGLN</sequence>
<name>A0A6N2QW16_9FIRM</name>
<accession>A0A6N2QW16</accession>
<dbReference type="Pfam" id="PF03631">
    <property type="entry name" value="Virul_fac_BrkB"/>
    <property type="match status" value="1"/>
</dbReference>
<keyword evidence="2" id="KW-1003">Cell membrane</keyword>
<comment type="subcellular location">
    <subcellularLocation>
        <location evidence="1">Cell membrane</location>
        <topology evidence="1">Multi-pass membrane protein</topology>
    </subcellularLocation>
</comment>
<gene>
    <name evidence="6" type="ORF">AVLFYP127_00032</name>
</gene>
<dbReference type="RefSeq" id="WP_070606088.1">
    <property type="nucleotide sequence ID" value="NZ_CACRSW010000001.1"/>
</dbReference>
<dbReference type="PIRSF" id="PIRSF035875">
    <property type="entry name" value="RNase_BN"/>
    <property type="match status" value="1"/>
</dbReference>
<dbReference type="PANTHER" id="PTHR30213:SF0">
    <property type="entry name" value="UPF0761 MEMBRANE PROTEIN YIHY"/>
    <property type="match status" value="1"/>
</dbReference>
<evidence type="ECO:0000256" key="2">
    <source>
        <dbReference type="ARBA" id="ARBA00022475"/>
    </source>
</evidence>
<reference evidence="6" key="1">
    <citation type="submission" date="2019-11" db="EMBL/GenBank/DDBJ databases">
        <authorList>
            <person name="Feng L."/>
        </authorList>
    </citation>
    <scope>NUCLEOTIDE SEQUENCE</scope>
    <source>
        <strain evidence="6">AvaginalisLFYP127</strain>
    </source>
</reference>
<protein>
    <submittedName>
        <fullName evidence="6">Uncharacterized protein</fullName>
    </submittedName>
</protein>
<dbReference type="NCBIfam" id="TIGR00765">
    <property type="entry name" value="yihY_not_rbn"/>
    <property type="match status" value="1"/>
</dbReference>
<dbReference type="AlphaFoldDB" id="A0A6N2QW16"/>
<organism evidence="6">
    <name type="scientific">Anaerococcus vaginalis</name>
    <dbReference type="NCBI Taxonomy" id="33037"/>
    <lineage>
        <taxon>Bacteria</taxon>
        <taxon>Bacillati</taxon>
        <taxon>Bacillota</taxon>
        <taxon>Tissierellia</taxon>
        <taxon>Tissierellales</taxon>
        <taxon>Peptoniphilaceae</taxon>
        <taxon>Anaerococcus</taxon>
    </lineage>
</organism>
<dbReference type="PANTHER" id="PTHR30213">
    <property type="entry name" value="INNER MEMBRANE PROTEIN YHJD"/>
    <property type="match status" value="1"/>
</dbReference>
<evidence type="ECO:0000313" key="6">
    <source>
        <dbReference type="EMBL" id="VYS72368.1"/>
    </source>
</evidence>
<evidence type="ECO:0000256" key="5">
    <source>
        <dbReference type="ARBA" id="ARBA00023136"/>
    </source>
</evidence>
<dbReference type="GO" id="GO:0005886">
    <property type="term" value="C:plasma membrane"/>
    <property type="evidence" value="ECO:0007669"/>
    <property type="project" value="UniProtKB-SubCell"/>
</dbReference>
<dbReference type="EMBL" id="CACRSW010000001">
    <property type="protein sequence ID" value="VYS72368.1"/>
    <property type="molecule type" value="Genomic_DNA"/>
</dbReference>
<proteinExistence type="predicted"/>
<keyword evidence="5" id="KW-0472">Membrane</keyword>
<evidence type="ECO:0000256" key="3">
    <source>
        <dbReference type="ARBA" id="ARBA00022692"/>
    </source>
</evidence>